<dbReference type="EMBL" id="CP032101">
    <property type="protein sequence ID" value="AXX87400.1"/>
    <property type="molecule type" value="Genomic_DNA"/>
</dbReference>
<dbReference type="AlphaFoldDB" id="A0A347TLC2"/>
<name>A0A347TLC2_9BACT</name>
<feature type="transmembrane region" description="Helical" evidence="1">
    <location>
        <begin position="47"/>
        <end position="65"/>
    </location>
</feature>
<dbReference type="Proteomes" id="UP000264693">
    <property type="component" value="Chromosome"/>
</dbReference>
<dbReference type="KEGG" id="amar:AMRN_1668"/>
<evidence type="ECO:0000256" key="1">
    <source>
        <dbReference type="SAM" id="Phobius"/>
    </source>
</evidence>
<accession>A0A347TLC2</accession>
<reference evidence="2 3" key="1">
    <citation type="submission" date="2018-08" db="EMBL/GenBank/DDBJ databases">
        <title>Complete genome of the Arcobacter marinus type strain JCM 15502.</title>
        <authorList>
            <person name="Miller W.G."/>
            <person name="Yee E."/>
            <person name="Huynh S."/>
            <person name="Parker C.T."/>
        </authorList>
    </citation>
    <scope>NUCLEOTIDE SEQUENCE [LARGE SCALE GENOMIC DNA]</scope>
    <source>
        <strain evidence="2 3">JCM 15502</strain>
    </source>
</reference>
<keyword evidence="1" id="KW-0812">Transmembrane</keyword>
<organism evidence="2 3">
    <name type="scientific">Malaciobacter marinus</name>
    <dbReference type="NCBI Taxonomy" id="505249"/>
    <lineage>
        <taxon>Bacteria</taxon>
        <taxon>Pseudomonadati</taxon>
        <taxon>Campylobacterota</taxon>
        <taxon>Epsilonproteobacteria</taxon>
        <taxon>Campylobacterales</taxon>
        <taxon>Arcobacteraceae</taxon>
        <taxon>Malaciobacter</taxon>
    </lineage>
</organism>
<feature type="transmembrane region" description="Helical" evidence="1">
    <location>
        <begin position="12"/>
        <end position="31"/>
    </location>
</feature>
<sequence>MIIQENYFLNKIYLKISCQEYIFLIALGSITNETIDTIKNDTINKDIIFIISFMLLLSLFSILNYKNTYKMYKFINLHFLYI</sequence>
<evidence type="ECO:0000313" key="3">
    <source>
        <dbReference type="Proteomes" id="UP000264693"/>
    </source>
</evidence>
<gene>
    <name evidence="2" type="ORF">AMRN_1668</name>
</gene>
<protein>
    <submittedName>
        <fullName evidence="2">Uncharacterized protein</fullName>
    </submittedName>
</protein>
<proteinExistence type="predicted"/>
<keyword evidence="1" id="KW-1133">Transmembrane helix</keyword>
<evidence type="ECO:0000313" key="2">
    <source>
        <dbReference type="EMBL" id="AXX87400.1"/>
    </source>
</evidence>
<keyword evidence="1" id="KW-0472">Membrane</keyword>